<organism evidence="2 3">
    <name type="scientific">Amycolatopsis thailandensis</name>
    <dbReference type="NCBI Taxonomy" id="589330"/>
    <lineage>
        <taxon>Bacteria</taxon>
        <taxon>Bacillati</taxon>
        <taxon>Actinomycetota</taxon>
        <taxon>Actinomycetes</taxon>
        <taxon>Pseudonocardiales</taxon>
        <taxon>Pseudonocardiaceae</taxon>
        <taxon>Amycolatopsis</taxon>
    </lineage>
</organism>
<dbReference type="RefSeq" id="WP_093938679.1">
    <property type="nucleotide sequence ID" value="NZ_JBHUSO010000237.1"/>
</dbReference>
<evidence type="ECO:0000313" key="2">
    <source>
        <dbReference type="EMBL" id="OXM45919.1"/>
    </source>
</evidence>
<dbReference type="AlphaFoldDB" id="A0A229RHF9"/>
<name>A0A229RHF9_9PSEU</name>
<comment type="caution">
    <text evidence="2">The sequence shown here is derived from an EMBL/GenBank/DDBJ whole genome shotgun (WGS) entry which is preliminary data.</text>
</comment>
<proteinExistence type="predicted"/>
<evidence type="ECO:0000256" key="1">
    <source>
        <dbReference type="SAM" id="SignalP"/>
    </source>
</evidence>
<dbReference type="EMBL" id="NMQT01000161">
    <property type="protein sequence ID" value="OXM45919.1"/>
    <property type="molecule type" value="Genomic_DNA"/>
</dbReference>
<gene>
    <name evidence="2" type="ORF">CFP71_37665</name>
</gene>
<accession>A0A229RHF9</accession>
<evidence type="ECO:0008006" key="4">
    <source>
        <dbReference type="Google" id="ProtNLM"/>
    </source>
</evidence>
<feature type="chain" id="PRO_5012850447" description="Ig-like domain-containing protein" evidence="1">
    <location>
        <begin position="28"/>
        <end position="116"/>
    </location>
</feature>
<reference evidence="2 3" key="1">
    <citation type="submission" date="2017-07" db="EMBL/GenBank/DDBJ databases">
        <title>Amycolatopsis thailandensis Genome sequencing and assembly.</title>
        <authorList>
            <person name="Kaur N."/>
            <person name="Mayilraj S."/>
        </authorList>
    </citation>
    <scope>NUCLEOTIDE SEQUENCE [LARGE SCALE GENOMIC DNA]</scope>
    <source>
        <strain evidence="2 3">JCM 16380</strain>
    </source>
</reference>
<dbReference type="Proteomes" id="UP000215223">
    <property type="component" value="Unassembled WGS sequence"/>
</dbReference>
<keyword evidence="1" id="KW-0732">Signal</keyword>
<feature type="signal peptide" evidence="1">
    <location>
        <begin position="1"/>
        <end position="27"/>
    </location>
</feature>
<sequence length="116" mass="12340">MKKIGAVTLVAGTVLAASLAGAGVASAEEKRGTKCLTPTKECKLASGFFPGGQIHVDIDAIGQNYYFTWTLGNCKGGAYVADPPRSFTCTLPASFYTLTGRNEPFTVQWEMGLRWG</sequence>
<protein>
    <recommendedName>
        <fullName evidence="4">Ig-like domain-containing protein</fullName>
    </recommendedName>
</protein>
<evidence type="ECO:0000313" key="3">
    <source>
        <dbReference type="Proteomes" id="UP000215223"/>
    </source>
</evidence>
<dbReference type="OrthoDB" id="3692308at2"/>
<keyword evidence="3" id="KW-1185">Reference proteome</keyword>